<dbReference type="InterPro" id="IPR035969">
    <property type="entry name" value="Rab-GAP_TBC_sf"/>
</dbReference>
<dbReference type="Gene3D" id="1.10.8.270">
    <property type="entry name" value="putative rabgap domain of human tbc1 domain family member 14 like domains"/>
    <property type="match status" value="1"/>
</dbReference>
<dbReference type="SMART" id="SM00164">
    <property type="entry name" value="TBC"/>
    <property type="match status" value="1"/>
</dbReference>
<sequence>MTANNNMPHLNDKRQAWDRILQDPLLSTDYLRDKGMAGAIGNDDLRSLYWKIYLDIVPGISTEAWRLVLEKERRGYVDLKEKYIFDPTKLKEAADWSLNNPLSLAEDSPWKQYFTDVELRKLILQDVERTLPDQELFRNTAIQTVLCNILFIWCKLNPDVSYRQGMHELLAIVFIVVDRDKVTNPTSSSEEDAFHTMFSANHVEHDTATIFFRLMRGVRSWYEVQEDQPQFVRPNDKKGAQQAKTVPIITACRRIQNELLTSLDPDLARHMEKHGIEPQLYGLRWLRLLFAREFTLSNTFILWDGLLADDAAVTLAEWVAVAMLIYIRDQLLLSDYSGTMHTLMRYPSTADISSSEFISSAKGLRDRFHSKSLRTSLNQLGDDTAPSTTQPSRLRRTHSPWTHFDSATRLNSQSAAVASTGTSNGDVRANLISSTSKVSPLYSKAYTRLLQERDSQLIQDLSSVLERLQYWKKNMALTPSQDIDGLVKMIGQLESVRKSLEQPIQIENHPLFTDMPKHGNNTYDDDAIEVRSRANSSGSLKTDRAPDFASIANVPANQFGEEKLSAIPKSSHVVADNIHSSTLHQRRISNQSVSPTSSKLPMNSTTFFQSQSVDLGFVNHGCELSQKPPLFESFRQGAFIPMSAHITDNSSSRLTQGADMVFGQVKAGLAGVNKAFSGLFEDSLSASSSQSARAIAQHPDISSASHTENYRDVNYSSRSSSPFSGKPIFRGSVGSPFLSAATATTIPHNNSTVSSSTVTLKSPMRAQPAGDRSNMYPPMKSVFQSKDSSDPLGVGVVSSKPSGNIK</sequence>
<proteinExistence type="predicted"/>
<dbReference type="PANTHER" id="PTHR22957">
    <property type="entry name" value="TBC1 DOMAIN FAMILY MEMBER GTPASE-ACTIVATING PROTEIN"/>
    <property type="match status" value="1"/>
</dbReference>
<dbReference type="SUPFAM" id="SSF47923">
    <property type="entry name" value="Ypt/Rab-GAP domain of gyp1p"/>
    <property type="match status" value="2"/>
</dbReference>
<feature type="region of interest" description="Disordered" evidence="2">
    <location>
        <begin position="749"/>
        <end position="806"/>
    </location>
</feature>
<dbReference type="Gene3D" id="1.10.472.80">
    <property type="entry name" value="Ypt/Rab-GAP domain of gyp1p, domain 3"/>
    <property type="match status" value="1"/>
</dbReference>
<dbReference type="GO" id="GO:0005096">
    <property type="term" value="F:GTPase activator activity"/>
    <property type="evidence" value="ECO:0007669"/>
    <property type="project" value="UniProtKB-KW"/>
</dbReference>
<evidence type="ECO:0000256" key="2">
    <source>
        <dbReference type="SAM" id="MobiDB-lite"/>
    </source>
</evidence>
<gene>
    <name evidence="4" type="ORF">BDEG_24076</name>
</gene>
<dbReference type="Proteomes" id="UP000077115">
    <property type="component" value="Unassembled WGS sequence"/>
</dbReference>
<reference evidence="4 5" key="1">
    <citation type="submission" date="2006-10" db="EMBL/GenBank/DDBJ databases">
        <title>The Genome Sequence of Batrachochytrium dendrobatidis JEL423.</title>
        <authorList>
            <consortium name="The Broad Institute Genome Sequencing Platform"/>
            <person name="Birren B."/>
            <person name="Lander E."/>
            <person name="Galagan J."/>
            <person name="Cuomo C."/>
            <person name="Devon K."/>
            <person name="Jaffe D."/>
            <person name="Butler J."/>
            <person name="Alvarez P."/>
            <person name="Gnerre S."/>
            <person name="Grabherr M."/>
            <person name="Kleber M."/>
            <person name="Mauceli E."/>
            <person name="Brockman W."/>
            <person name="Young S."/>
            <person name="LaButti K."/>
            <person name="Sykes S."/>
            <person name="DeCaprio D."/>
            <person name="Crawford M."/>
            <person name="Koehrsen M."/>
            <person name="Engels R."/>
            <person name="Montgomery P."/>
            <person name="Pearson M."/>
            <person name="Howarth C."/>
            <person name="Larson L."/>
            <person name="White J."/>
            <person name="O'Leary S."/>
            <person name="Kodira C."/>
            <person name="Zeng Q."/>
            <person name="Yandava C."/>
            <person name="Alvarado L."/>
            <person name="Longcore J."/>
            <person name="James T."/>
        </authorList>
    </citation>
    <scope>NUCLEOTIDE SEQUENCE [LARGE SCALE GENOMIC DNA]</scope>
    <source>
        <strain evidence="4 5">JEL423</strain>
    </source>
</reference>
<dbReference type="Pfam" id="PF00566">
    <property type="entry name" value="RabGAP-TBC"/>
    <property type="match status" value="1"/>
</dbReference>
<dbReference type="FunFam" id="1.10.472.80:FF:000038">
    <property type="entry name" value="TBC1 domain family member 5"/>
    <property type="match status" value="1"/>
</dbReference>
<dbReference type="OrthoDB" id="27140at2759"/>
<dbReference type="EMBL" id="DS022304">
    <property type="protein sequence ID" value="OAJ40329.1"/>
    <property type="molecule type" value="Genomic_DNA"/>
</dbReference>
<evidence type="ECO:0000313" key="5">
    <source>
        <dbReference type="Proteomes" id="UP000077115"/>
    </source>
</evidence>
<feature type="compositionally biased region" description="Polar residues" evidence="2">
    <location>
        <begin position="377"/>
        <end position="392"/>
    </location>
</feature>
<dbReference type="PANTHER" id="PTHR22957:SF337">
    <property type="entry name" value="TBC1 DOMAIN FAMILY MEMBER 5"/>
    <property type="match status" value="1"/>
</dbReference>
<feature type="region of interest" description="Disordered" evidence="2">
    <location>
        <begin position="377"/>
        <end position="397"/>
    </location>
</feature>
<dbReference type="AlphaFoldDB" id="A0A177WJM1"/>
<dbReference type="InterPro" id="IPR000195">
    <property type="entry name" value="Rab-GAP-TBC_dom"/>
</dbReference>
<protein>
    <recommendedName>
        <fullName evidence="3">Rab-GAP TBC domain-containing protein</fullName>
    </recommendedName>
</protein>
<evidence type="ECO:0000259" key="3">
    <source>
        <dbReference type="PROSITE" id="PS50086"/>
    </source>
</evidence>
<dbReference type="PROSITE" id="PS50086">
    <property type="entry name" value="TBC_RABGAP"/>
    <property type="match status" value="1"/>
</dbReference>
<name>A0A177WJM1_BATDL</name>
<reference evidence="4 5" key="2">
    <citation type="submission" date="2016-05" db="EMBL/GenBank/DDBJ databases">
        <title>Lineage-specific infection strategies underlie the spectrum of fungal disease in amphibians.</title>
        <authorList>
            <person name="Cuomo C.A."/>
            <person name="Farrer R.A."/>
            <person name="James T."/>
            <person name="Longcore J."/>
            <person name="Birren B."/>
        </authorList>
    </citation>
    <scope>NUCLEOTIDE SEQUENCE [LARGE SCALE GENOMIC DNA]</scope>
    <source>
        <strain evidence="4 5">JEL423</strain>
    </source>
</reference>
<dbReference type="STRING" id="403673.A0A177WJM1"/>
<dbReference type="FunFam" id="1.10.8.270:FF:000031">
    <property type="entry name" value="TBC1 domain family member 5"/>
    <property type="match status" value="1"/>
</dbReference>
<evidence type="ECO:0000256" key="1">
    <source>
        <dbReference type="ARBA" id="ARBA00022468"/>
    </source>
</evidence>
<dbReference type="VEuPathDB" id="FungiDB:BDEG_24076"/>
<keyword evidence="1" id="KW-0343">GTPase activation</keyword>
<evidence type="ECO:0000313" key="4">
    <source>
        <dbReference type="EMBL" id="OAJ40329.1"/>
    </source>
</evidence>
<accession>A0A177WJM1</accession>
<feature type="domain" description="Rab-GAP TBC" evidence="3">
    <location>
        <begin position="40"/>
        <end position="310"/>
    </location>
</feature>
<organism evidence="4 5">
    <name type="scientific">Batrachochytrium dendrobatidis (strain JEL423)</name>
    <dbReference type="NCBI Taxonomy" id="403673"/>
    <lineage>
        <taxon>Eukaryota</taxon>
        <taxon>Fungi</taxon>
        <taxon>Fungi incertae sedis</taxon>
        <taxon>Chytridiomycota</taxon>
        <taxon>Chytridiomycota incertae sedis</taxon>
        <taxon>Chytridiomycetes</taxon>
        <taxon>Rhizophydiales</taxon>
        <taxon>Rhizophydiales incertae sedis</taxon>
        <taxon>Batrachochytrium</taxon>
    </lineage>
</organism>
<dbReference type="eggNOG" id="KOG1091">
    <property type="taxonomic scope" value="Eukaryota"/>
</dbReference>